<proteinExistence type="predicted"/>
<dbReference type="Gene3D" id="3.50.50.60">
    <property type="entry name" value="FAD/NAD(P)-binding domain"/>
    <property type="match status" value="2"/>
</dbReference>
<dbReference type="GO" id="GO:0016491">
    <property type="term" value="F:oxidoreductase activity"/>
    <property type="evidence" value="ECO:0007669"/>
    <property type="project" value="UniProtKB-KW"/>
</dbReference>
<keyword evidence="2" id="KW-0560">Oxidoreductase</keyword>
<gene>
    <name evidence="2" type="ORF">ACFR9U_11820</name>
</gene>
<dbReference type="RefSeq" id="WP_247380867.1">
    <property type="nucleotide sequence ID" value="NZ_JALLGV010000008.1"/>
</dbReference>
<dbReference type="Proteomes" id="UP001597119">
    <property type="component" value="Unassembled WGS sequence"/>
</dbReference>
<dbReference type="PANTHER" id="PTHR10632:SF2">
    <property type="entry name" value="SULFIDE:QUINONE OXIDOREDUCTASE, MITOCHONDRIAL"/>
    <property type="match status" value="1"/>
</dbReference>
<evidence type="ECO:0000313" key="3">
    <source>
        <dbReference type="Proteomes" id="UP001597119"/>
    </source>
</evidence>
<accession>A0ABD6CBG0</accession>
<dbReference type="PANTHER" id="PTHR10632">
    <property type="entry name" value="SULFIDE:QUINONE OXIDOREDUCTASE"/>
    <property type="match status" value="1"/>
</dbReference>
<dbReference type="EC" id="1.-.-.-" evidence="2"/>
<dbReference type="Pfam" id="PF07992">
    <property type="entry name" value="Pyr_redox_2"/>
    <property type="match status" value="1"/>
</dbReference>
<protein>
    <submittedName>
        <fullName evidence="2">FAD/NAD(P)-binding oxidoreductase</fullName>
        <ecNumber evidence="2">1.-.-.-</ecNumber>
    </submittedName>
</protein>
<dbReference type="EMBL" id="JBHUDJ010000006">
    <property type="protein sequence ID" value="MFD1587672.1"/>
    <property type="molecule type" value="Genomic_DNA"/>
</dbReference>
<dbReference type="InterPro" id="IPR036188">
    <property type="entry name" value="FAD/NAD-bd_sf"/>
</dbReference>
<keyword evidence="3" id="KW-1185">Reference proteome</keyword>
<reference evidence="2 3" key="1">
    <citation type="journal article" date="2019" name="Int. J. Syst. Evol. Microbiol.">
        <title>The Global Catalogue of Microorganisms (GCM) 10K type strain sequencing project: providing services to taxonomists for standard genome sequencing and annotation.</title>
        <authorList>
            <consortium name="The Broad Institute Genomics Platform"/>
            <consortium name="The Broad Institute Genome Sequencing Center for Infectious Disease"/>
            <person name="Wu L."/>
            <person name="Ma J."/>
        </authorList>
    </citation>
    <scope>NUCLEOTIDE SEQUENCE [LARGE SCALE GENOMIC DNA]</scope>
    <source>
        <strain evidence="2 3">CGMCC 1.12125</strain>
    </source>
</reference>
<evidence type="ECO:0000313" key="2">
    <source>
        <dbReference type="EMBL" id="MFD1587672.1"/>
    </source>
</evidence>
<name>A0ABD6CBG0_9EURY</name>
<evidence type="ECO:0000259" key="1">
    <source>
        <dbReference type="Pfam" id="PF07992"/>
    </source>
</evidence>
<dbReference type="AlphaFoldDB" id="A0ABD6CBG0"/>
<comment type="caution">
    <text evidence="2">The sequence shown here is derived from an EMBL/GenBank/DDBJ whole genome shotgun (WGS) entry which is preliminary data.</text>
</comment>
<organism evidence="2 3">
    <name type="scientific">Halorientalis brevis</name>
    <dbReference type="NCBI Taxonomy" id="1126241"/>
    <lineage>
        <taxon>Archaea</taxon>
        <taxon>Methanobacteriati</taxon>
        <taxon>Methanobacteriota</taxon>
        <taxon>Stenosarchaea group</taxon>
        <taxon>Halobacteria</taxon>
        <taxon>Halobacteriales</taxon>
        <taxon>Haloarculaceae</taxon>
        <taxon>Halorientalis</taxon>
    </lineage>
</organism>
<dbReference type="SUPFAM" id="SSF51905">
    <property type="entry name" value="FAD/NAD(P)-binding domain"/>
    <property type="match status" value="2"/>
</dbReference>
<feature type="domain" description="FAD/NAD(P)-binding" evidence="1">
    <location>
        <begin position="5"/>
        <end position="121"/>
    </location>
</feature>
<dbReference type="InterPro" id="IPR023753">
    <property type="entry name" value="FAD/NAD-binding_dom"/>
</dbReference>
<dbReference type="InterPro" id="IPR015904">
    <property type="entry name" value="Sulphide_quinone_reductase"/>
</dbReference>
<sequence length="392" mass="43735">MPTDDVLVLGAGAGGTMAANMLDRKLDRDASITVVDKSAEHHYQPAYYLIPFGYMEPENQHRPVEGLLRDGVEFVQATVEGVDPDAKQVETDGETLEYDYLISALGNRLAPESVPGMLEAWEETDAVYPFYHYDAAVALREAVQDFDGGQFLVTVPETPIKCGGAPLKMAMLAEDYFRRQGIRDDVDVAVAKPTEAPFGTPPSPKAHYNGKVEEIWAERDIEFLAEFEVEEIDYENERVVSTDGREVEYDLYAPVPPQYGQPALTDNSPLTDGEYVTVDKHTLQHDDYDDVFAIGDNANLPTSRTASAARKQVHVLVKNLKAVMADRPLRAEYDGYTACPVLTKKGKAMIAEFNYEDPIAAPVETRSNWVLDVNVIPPMYWNMWMRGYDPIP</sequence>